<keyword evidence="6" id="KW-0812">Transmembrane</keyword>
<keyword evidence="5" id="KW-0808">Transferase</keyword>
<evidence type="ECO:0000256" key="6">
    <source>
        <dbReference type="ARBA" id="ARBA00022692"/>
    </source>
</evidence>
<keyword evidence="10" id="KW-0325">Glycoprotein</keyword>
<dbReference type="PANTHER" id="PTHR31741">
    <property type="entry name" value="OS02G0726500 PROTEIN-RELATED"/>
    <property type="match status" value="1"/>
</dbReference>
<name>A0ABQ7WYE8_BRANA</name>
<comment type="similarity">
    <text evidence="3">Belongs to the glycosyltransferase GT106 family.</text>
</comment>
<keyword evidence="4" id="KW-0328">Glycosyltransferase</keyword>
<evidence type="ECO:0000256" key="5">
    <source>
        <dbReference type="ARBA" id="ARBA00022679"/>
    </source>
</evidence>
<comment type="subcellular location">
    <subcellularLocation>
        <location evidence="1">Membrane</location>
        <topology evidence="1">Single-pass type II membrane protein</topology>
    </subcellularLocation>
</comment>
<dbReference type="Pfam" id="PF10250">
    <property type="entry name" value="O-FucT"/>
    <property type="match status" value="1"/>
</dbReference>
<proteinExistence type="inferred from homology"/>
<evidence type="ECO:0000256" key="1">
    <source>
        <dbReference type="ARBA" id="ARBA00004606"/>
    </source>
</evidence>
<evidence type="ECO:0000256" key="2">
    <source>
        <dbReference type="ARBA" id="ARBA00004881"/>
    </source>
</evidence>
<keyword evidence="8" id="KW-1133">Transmembrane helix</keyword>
<protein>
    <recommendedName>
        <fullName evidence="13">O-fucosyltransferase family protein</fullName>
    </recommendedName>
</protein>
<evidence type="ECO:0000256" key="8">
    <source>
        <dbReference type="ARBA" id="ARBA00022989"/>
    </source>
</evidence>
<sequence>MWADMIQDFKGLLIYPWWKEKEIVSEERREKWLCPLTLKETASVLKAQGFNKIGEIYGCEHTLSVLKEAFPNCQSTSTSPGFPTEWSIASLIICAIELQQFQNHSSQMTGLNFIVFVASNTFIPIYDGNMAKIIEFEGILGLGKQSCLTARDSCCYWTYITTSTRDQFAIAVKEARERRTGAPTRRRVISHQTMEEEYFYANPRECLCEGTNCHSKFGHRNSTRYLIAHERGRDAKHLEHELLIKM</sequence>
<dbReference type="PANTHER" id="PTHR31741:SF51">
    <property type="entry name" value="RHAMNOGALACTURONAN I RHAMNOSYLTRANSFERASE 1"/>
    <property type="match status" value="1"/>
</dbReference>
<evidence type="ECO:0000313" key="14">
    <source>
        <dbReference type="EMBL" id="KAH0826833.1"/>
    </source>
</evidence>
<accession>A0ABQ7WYE8</accession>
<evidence type="ECO:0000256" key="12">
    <source>
        <dbReference type="ARBA" id="ARBA00023277"/>
    </source>
</evidence>
<dbReference type="InterPro" id="IPR019378">
    <property type="entry name" value="GDP-Fuc_O-FucTrfase"/>
</dbReference>
<keyword evidence="15" id="KW-1185">Reference proteome</keyword>
<evidence type="ECO:0000256" key="10">
    <source>
        <dbReference type="ARBA" id="ARBA00023180"/>
    </source>
</evidence>
<keyword evidence="7" id="KW-0735">Signal-anchor</keyword>
<comment type="caution">
    <text evidence="14">The sequence shown here is derived from an EMBL/GenBank/DDBJ whole genome shotgun (WGS) entry which is preliminary data.</text>
</comment>
<evidence type="ECO:0000256" key="7">
    <source>
        <dbReference type="ARBA" id="ARBA00022968"/>
    </source>
</evidence>
<evidence type="ECO:0000256" key="9">
    <source>
        <dbReference type="ARBA" id="ARBA00023136"/>
    </source>
</evidence>
<comment type="pathway">
    <text evidence="2">Glycan metabolism.</text>
</comment>
<dbReference type="EMBL" id="JAGKQM010003122">
    <property type="protein sequence ID" value="KAH0826833.1"/>
    <property type="molecule type" value="Genomic_DNA"/>
</dbReference>
<gene>
    <name evidence="14" type="ORF">HID58_092533</name>
</gene>
<evidence type="ECO:0000313" key="15">
    <source>
        <dbReference type="Proteomes" id="UP000824890"/>
    </source>
</evidence>
<keyword evidence="11" id="KW-0294">Fucose metabolism</keyword>
<dbReference type="Proteomes" id="UP000824890">
    <property type="component" value="Unassembled WGS sequence"/>
</dbReference>
<organism evidence="14 15">
    <name type="scientific">Brassica napus</name>
    <name type="common">Rape</name>
    <dbReference type="NCBI Taxonomy" id="3708"/>
    <lineage>
        <taxon>Eukaryota</taxon>
        <taxon>Viridiplantae</taxon>
        <taxon>Streptophyta</taxon>
        <taxon>Embryophyta</taxon>
        <taxon>Tracheophyta</taxon>
        <taxon>Spermatophyta</taxon>
        <taxon>Magnoliopsida</taxon>
        <taxon>eudicotyledons</taxon>
        <taxon>Gunneridae</taxon>
        <taxon>Pentapetalae</taxon>
        <taxon>rosids</taxon>
        <taxon>malvids</taxon>
        <taxon>Brassicales</taxon>
        <taxon>Brassicaceae</taxon>
        <taxon>Brassiceae</taxon>
        <taxon>Brassica</taxon>
    </lineage>
</organism>
<evidence type="ECO:0000256" key="3">
    <source>
        <dbReference type="ARBA" id="ARBA00007737"/>
    </source>
</evidence>
<keyword evidence="12" id="KW-0119">Carbohydrate metabolism</keyword>
<reference evidence="14 15" key="1">
    <citation type="submission" date="2021-05" db="EMBL/GenBank/DDBJ databases">
        <title>Genome Assembly of Synthetic Allotetraploid Brassica napus Reveals Homoeologous Exchanges between Subgenomes.</title>
        <authorList>
            <person name="Davis J.T."/>
        </authorList>
    </citation>
    <scope>NUCLEOTIDE SEQUENCE [LARGE SCALE GENOMIC DNA]</scope>
    <source>
        <strain evidence="15">cv. Da-Ae</strain>
        <tissue evidence="14">Seedling</tissue>
    </source>
</reference>
<evidence type="ECO:0000256" key="4">
    <source>
        <dbReference type="ARBA" id="ARBA00022676"/>
    </source>
</evidence>
<evidence type="ECO:0000256" key="11">
    <source>
        <dbReference type="ARBA" id="ARBA00023253"/>
    </source>
</evidence>
<keyword evidence="9" id="KW-0472">Membrane</keyword>
<evidence type="ECO:0000256" key="13">
    <source>
        <dbReference type="ARBA" id="ARBA00030350"/>
    </source>
</evidence>